<protein>
    <submittedName>
        <fullName evidence="3">DsbA family protein</fullName>
    </submittedName>
</protein>
<evidence type="ECO:0000259" key="2">
    <source>
        <dbReference type="Pfam" id="PF18291"/>
    </source>
</evidence>
<dbReference type="InterPro" id="IPR041607">
    <property type="entry name" value="HU-HIG"/>
</dbReference>
<name>A0ABU4JEE2_9FLAO</name>
<reference evidence="3 4" key="1">
    <citation type="submission" date="2023-11" db="EMBL/GenBank/DDBJ databases">
        <title>First isolation, identification, and characterization of non-pathogenic Epilithonimonas ginsengisoli isolated from diseased farmed rainbow trout (Oncorhynchus mykiss) in Chile.</title>
        <authorList>
            <person name="Miranda C.D."/>
            <person name="Irgang R."/>
            <person name="Concha C."/>
            <person name="Rojas R."/>
            <person name="Avendano R."/>
        </authorList>
    </citation>
    <scope>NUCLEOTIDE SEQUENCE [LARGE SCALE GENOMIC DNA]</scope>
    <source>
        <strain evidence="3 4">FP99</strain>
    </source>
</reference>
<proteinExistence type="predicted"/>
<dbReference type="RefSeq" id="WP_063969642.1">
    <property type="nucleotide sequence ID" value="NZ_JAMXLT020000004.1"/>
</dbReference>
<accession>A0ABU4JEE2</accession>
<dbReference type="Proteomes" id="UP001204439">
    <property type="component" value="Unassembled WGS sequence"/>
</dbReference>
<keyword evidence="4" id="KW-1185">Reference proteome</keyword>
<dbReference type="Pfam" id="PF18291">
    <property type="entry name" value="HU-HIG"/>
    <property type="match status" value="1"/>
</dbReference>
<dbReference type="EMBL" id="JAMXLT020000004">
    <property type="protein sequence ID" value="MDW8548030.1"/>
    <property type="molecule type" value="Genomic_DNA"/>
</dbReference>
<dbReference type="NCBIfam" id="TIGR01201">
    <property type="entry name" value="HU_rel"/>
    <property type="match status" value="1"/>
</dbReference>
<dbReference type="InterPro" id="IPR005902">
    <property type="entry name" value="HU_DNA-bd_put"/>
</dbReference>
<feature type="domain" description="HU" evidence="2">
    <location>
        <begin position="1"/>
        <end position="126"/>
    </location>
</feature>
<dbReference type="InterPro" id="IPR010992">
    <property type="entry name" value="IHF-like_DNA-bd_dom_sf"/>
</dbReference>
<sequence length="128" mass="14348">MSIYYKLYEKPQPGVAGGGIKKWYGNAVLDQELSVDDLVKNIEKFSSFTEADIRGVMFAMEHVIKEEIVNGKIIRLDVLGSFYPTLSTDGVDKEEDFTASNIRSVKVSYRPGKRIIDALAQADLKKKV</sequence>
<organism evidence="3 4">
    <name type="scientific">Epilithonimonas ginsengisoli</name>
    <dbReference type="NCBI Taxonomy" id="1245592"/>
    <lineage>
        <taxon>Bacteria</taxon>
        <taxon>Pseudomonadati</taxon>
        <taxon>Bacteroidota</taxon>
        <taxon>Flavobacteriia</taxon>
        <taxon>Flavobacteriales</taxon>
        <taxon>Weeksellaceae</taxon>
        <taxon>Chryseobacterium group</taxon>
        <taxon>Epilithonimonas</taxon>
    </lineage>
</organism>
<evidence type="ECO:0000313" key="4">
    <source>
        <dbReference type="Proteomes" id="UP001204439"/>
    </source>
</evidence>
<evidence type="ECO:0000313" key="3">
    <source>
        <dbReference type="EMBL" id="MDW8548030.1"/>
    </source>
</evidence>
<evidence type="ECO:0000256" key="1">
    <source>
        <dbReference type="ARBA" id="ARBA00023125"/>
    </source>
</evidence>
<comment type="caution">
    <text evidence="3">The sequence shown here is derived from an EMBL/GenBank/DDBJ whole genome shotgun (WGS) entry which is preliminary data.</text>
</comment>
<keyword evidence="1" id="KW-0238">DNA-binding</keyword>
<dbReference type="SUPFAM" id="SSF47729">
    <property type="entry name" value="IHF-like DNA-binding proteins"/>
    <property type="match status" value="1"/>
</dbReference>
<gene>
    <name evidence="3" type="ORF">NG800_003840</name>
</gene>